<feature type="compositionally biased region" description="Basic and acidic residues" evidence="1">
    <location>
        <begin position="2035"/>
        <end position="2048"/>
    </location>
</feature>
<feature type="region of interest" description="Disordered" evidence="1">
    <location>
        <begin position="1448"/>
        <end position="1480"/>
    </location>
</feature>
<feature type="compositionally biased region" description="Polar residues" evidence="1">
    <location>
        <begin position="654"/>
        <end position="664"/>
    </location>
</feature>
<feature type="compositionally biased region" description="Polar residues" evidence="1">
    <location>
        <begin position="406"/>
        <end position="415"/>
    </location>
</feature>
<evidence type="ECO:0000256" key="1">
    <source>
        <dbReference type="SAM" id="MobiDB-lite"/>
    </source>
</evidence>
<feature type="compositionally biased region" description="Acidic residues" evidence="1">
    <location>
        <begin position="264"/>
        <end position="275"/>
    </location>
</feature>
<dbReference type="PANTHER" id="PTHR48125:SF12">
    <property type="entry name" value="AT HOOK TRANSCRIPTION FACTOR FAMILY-RELATED"/>
    <property type="match status" value="1"/>
</dbReference>
<feature type="compositionally biased region" description="Polar residues" evidence="1">
    <location>
        <begin position="730"/>
        <end position="739"/>
    </location>
</feature>
<feature type="compositionally biased region" description="Basic residues" evidence="1">
    <location>
        <begin position="345"/>
        <end position="358"/>
    </location>
</feature>
<dbReference type="EnsemblMetazoa" id="ADIR006443-RA">
    <property type="protein sequence ID" value="ADIR006443-PA"/>
    <property type="gene ID" value="ADIR006443"/>
</dbReference>
<feature type="compositionally biased region" description="Polar residues" evidence="1">
    <location>
        <begin position="2007"/>
        <end position="2016"/>
    </location>
</feature>
<feature type="compositionally biased region" description="Acidic residues" evidence="1">
    <location>
        <begin position="1456"/>
        <end position="1466"/>
    </location>
</feature>
<feature type="compositionally biased region" description="Polar residues" evidence="1">
    <location>
        <begin position="189"/>
        <end position="205"/>
    </location>
</feature>
<feature type="compositionally biased region" description="Basic and acidic residues" evidence="1">
    <location>
        <begin position="1040"/>
        <end position="1056"/>
    </location>
</feature>
<feature type="region of interest" description="Disordered" evidence="1">
    <location>
        <begin position="1104"/>
        <end position="1218"/>
    </location>
</feature>
<feature type="compositionally biased region" description="Basic and acidic residues" evidence="1">
    <location>
        <begin position="2105"/>
        <end position="2114"/>
    </location>
</feature>
<proteinExistence type="predicted"/>
<feature type="compositionally biased region" description="Acidic residues" evidence="1">
    <location>
        <begin position="430"/>
        <end position="443"/>
    </location>
</feature>
<accession>A0A182NFM1</accession>
<organism evidence="3 4">
    <name type="scientific">Anopheles dirus</name>
    <dbReference type="NCBI Taxonomy" id="7168"/>
    <lineage>
        <taxon>Eukaryota</taxon>
        <taxon>Metazoa</taxon>
        <taxon>Ecdysozoa</taxon>
        <taxon>Arthropoda</taxon>
        <taxon>Hexapoda</taxon>
        <taxon>Insecta</taxon>
        <taxon>Pterygota</taxon>
        <taxon>Neoptera</taxon>
        <taxon>Endopterygota</taxon>
        <taxon>Diptera</taxon>
        <taxon>Nematocera</taxon>
        <taxon>Culicoidea</taxon>
        <taxon>Culicidae</taxon>
        <taxon>Anophelinae</taxon>
        <taxon>Anopheles</taxon>
    </lineage>
</organism>
<evidence type="ECO:0000313" key="4">
    <source>
        <dbReference type="Proteomes" id="UP000075884"/>
    </source>
</evidence>
<feature type="region of interest" description="Disordered" evidence="1">
    <location>
        <begin position="548"/>
        <end position="770"/>
    </location>
</feature>
<feature type="compositionally biased region" description="Basic and acidic residues" evidence="1">
    <location>
        <begin position="868"/>
        <end position="892"/>
    </location>
</feature>
<dbReference type="CDD" id="cd05162">
    <property type="entry name" value="PWWP"/>
    <property type="match status" value="1"/>
</dbReference>
<feature type="compositionally biased region" description="Low complexity" evidence="1">
    <location>
        <begin position="612"/>
        <end position="624"/>
    </location>
</feature>
<feature type="compositionally biased region" description="Basic and acidic residues" evidence="1">
    <location>
        <begin position="1192"/>
        <end position="1209"/>
    </location>
</feature>
<feature type="compositionally biased region" description="Basic and acidic residues" evidence="1">
    <location>
        <begin position="374"/>
        <end position="387"/>
    </location>
</feature>
<protein>
    <submittedName>
        <fullName evidence="3">PWWP domain-containing protein</fullName>
    </submittedName>
</protein>
<feature type="region of interest" description="Disordered" evidence="1">
    <location>
        <begin position="1608"/>
        <end position="1634"/>
    </location>
</feature>
<reference evidence="3" key="2">
    <citation type="submission" date="2020-05" db="UniProtKB">
        <authorList>
            <consortium name="EnsemblMetazoa"/>
        </authorList>
    </citation>
    <scope>IDENTIFICATION</scope>
    <source>
        <strain evidence="3">WRAIR2</strain>
    </source>
</reference>
<dbReference type="PANTHER" id="PTHR48125">
    <property type="entry name" value="LP07818P1"/>
    <property type="match status" value="1"/>
</dbReference>
<reference evidence="4" key="1">
    <citation type="submission" date="2013-03" db="EMBL/GenBank/DDBJ databases">
        <title>The Genome Sequence of Anopheles dirus WRAIR2.</title>
        <authorList>
            <consortium name="The Broad Institute Genomics Platform"/>
            <person name="Neafsey D.E."/>
            <person name="Walton C."/>
            <person name="Walker B."/>
            <person name="Young S.K."/>
            <person name="Zeng Q."/>
            <person name="Gargeya S."/>
            <person name="Fitzgerald M."/>
            <person name="Haas B."/>
            <person name="Abouelleil A."/>
            <person name="Allen A.W."/>
            <person name="Alvarado L."/>
            <person name="Arachchi H.M."/>
            <person name="Berlin A.M."/>
            <person name="Chapman S.B."/>
            <person name="Gainer-Dewar J."/>
            <person name="Goldberg J."/>
            <person name="Griggs A."/>
            <person name="Gujja S."/>
            <person name="Hansen M."/>
            <person name="Howarth C."/>
            <person name="Imamovic A."/>
            <person name="Ireland A."/>
            <person name="Larimer J."/>
            <person name="McCowan C."/>
            <person name="Murphy C."/>
            <person name="Pearson M."/>
            <person name="Poon T.W."/>
            <person name="Priest M."/>
            <person name="Roberts A."/>
            <person name="Saif S."/>
            <person name="Shea T."/>
            <person name="Sisk P."/>
            <person name="Sykes S."/>
            <person name="Wortman J."/>
            <person name="Nusbaum C."/>
            <person name="Birren B."/>
        </authorList>
    </citation>
    <scope>NUCLEOTIDE SEQUENCE [LARGE SCALE GENOMIC DNA]</scope>
    <source>
        <strain evidence="4">WRAIR2</strain>
    </source>
</reference>
<feature type="region of interest" description="Disordered" evidence="1">
    <location>
        <begin position="244"/>
        <end position="536"/>
    </location>
</feature>
<feature type="compositionally biased region" description="Basic and acidic residues" evidence="1">
    <location>
        <begin position="688"/>
        <end position="701"/>
    </location>
</feature>
<feature type="compositionally biased region" description="Basic and acidic residues" evidence="1">
    <location>
        <begin position="801"/>
        <end position="813"/>
    </location>
</feature>
<feature type="region of interest" description="Disordered" evidence="1">
    <location>
        <begin position="2171"/>
        <end position="2193"/>
    </location>
</feature>
<feature type="region of interest" description="Disordered" evidence="1">
    <location>
        <begin position="2007"/>
        <end position="2055"/>
    </location>
</feature>
<feature type="compositionally biased region" description="Low complexity" evidence="1">
    <location>
        <begin position="488"/>
        <end position="500"/>
    </location>
</feature>
<feature type="region of interest" description="Disordered" evidence="1">
    <location>
        <begin position="125"/>
        <end position="161"/>
    </location>
</feature>
<sequence length="2193" mass="231255">MEEDLADGDIVWVKVSNSWWPGEVIGERRLTEEFLSSLRKKPLAVVKFFEEDSYEYVKNRNFIFKYNCPRKHEFLRKGLEQSRANMKHMEKFPADVRLAEEKTGGDPNIVNSAVFQPQKKERYSGLFQDAPSPVSAKGKGQKEKSNTPSKTPSTTPVSFTSARKPVHEVRILAQSSATTSTEGGVAGTASLTENASPNAGVQSTLSSPGQVYHCYKCNNYSANRQNLIMLHIKHCRASYTAAGGASSTASATPTAATRNLAPEPMDDSPEEDPEPEPVVQPDTTKPSLPPTPISSKAKVLETPTRQPEPLESAPIEMSSTEKRTRGGRKAAVTPAPDTSKQSRVVARRRNIKRGHSPGHHGVGVSVNEPAVDAAAHEDSGIGLDKRRLPMGATVALPTPPPRNTSEEPSASQLAKNKTDVKLKNELLADWSEDEPEEEEEQEEEKEKKKKDAGSKGRVEQKREEATPNEMEKEEPQTSPVKEASPVRTSKTSTKKQQLQKENTSKQAPKMNVAADDGVSTKDAVGSAAVKESTEKNSVVLVAPAAATVSPAPAATTAAVSSVPSPSSAPSVVSPYTTIKYRNIPKKQKREFIEVTNDDVLPEKPSTGPSREGSTASSSSTTGSGNESNLTAGCPAPAVSERPISAKQLILNRATRGSSKSLSSGDETHATMATTTTITSTQQPTQQPTEEREKTPVEEKPTNKQSELESPSCFDFNDDDDDENRQKKAVPQQSSSTTALTPARFERRAREQKNRQKSKEPTELEEPIDRDTLLSQEIDSLLCETDVPKLPDGLCEAAITTDKIDCNRTLPPKERGKRIFKTRSKRSEEEGAASTASPEVENHSREMLIAPPSVTEGDLGKSATEEPEESSKTMKKQEDERATHQKQDQDHQHPSVTSSGGEPDPVPEPEKPQSQSAKKKRKSEEVLLPDSSVTGGEQQSVVVEVPPPPQPRGRRGKFGRGAELSHGATEKAAVPATEKPQEQASSSSSSSSRKVKRGRRDTSTPEEVIVATTTTMNKASSEDVVVALEKSEIVVTAAAEQPKEAVDPIPKEQRNETDIATTKKGKLTVTTEAPEAATSATVKSNPTPADLQVAVALINLPAAAATTTPHPGKVEEDQNDSDTLHAVVKQMTTNAAPITSNSTPKSINPRKRHLQSMMLSTEVTPPPPKQTVTTTKEVEADEAERPSALLSIPEKKKRNEEKEKEADPPAKKPMSQQEDERFDIDSMPIVMGDNNGLLVVESAEPPKGVNGAASGVNKRATGSEQIVITSKGTVLTTAAAAPSNTTVASKVTVTSAITLSTGNCRVSASSNGGSVASLVVPQQQPQQPAATTVTSPAATAQTTAPKIIITKKPLAGYGATPTASPVVVAAAEAVADALALPDDNDMASVSSSSGGSGAKKSRVLKLSPQKLKEFSRLGYVASSGSNVVIAAAADSSVQESSTLTVGHHVTSASDSPAEMEVEEEGEPQIEHQEQLQQQQQEQQEEFVGAATIVLEGSPTSSGAAPDVILGSNTELTIVGGSLVEASSSSGAVGAGGGTSGASASVAAVAAAGGGAGVQESSQLIAVPAENFGGPANLFYLCSVRDESLVPVNNELLYLDASNQLVALPEQHQQHPSQQQQHQQHHHQQQAQQQHQAAEDIIHQAEVILPGGVTVSNGSDVSVEADGDGSGGAVVTDGSQQSFLLNTQDGQHIILDQQSLMALAAAGGGDAPHIITADGQQIVLQETAQEWLAALSASQQQQQQQHQSVSTLLTPEGTQIIVAHDNAALIELQEHPAVLLPTEIMQVNPNTTIETNAVLTKPPIMSTVEVPTKNGIEPATAGIRSGSEKQLALASQPSASSCPSRTAPTAGVSCTGGSSTTSNLDETLAAVIGHVPSNPNVPTSLELPITVTNPVIAKTSTASSRLLNSVLFPLTTTATTAVSSLTDAAGAGGTLVLVPGGVVAAAPDTQGTIDRVPSSNPLAACSSPSIAAVSAKQHDGASEEEEPIEGRAVAATDLADMDEDEIQIPNTPESQQQPRQEDDQVDDCYNDGSLMYDAERDGGHPNHLLEPDDASNSSNCSEIIALQPNVVVLDGGLLLNSADDDGIDDDELEHDSEEENDADDDGGAGREHQQEPVGHEQRLIFEHRSIAVAPAANGGGDRRGDTLHLAEHHNISNNDSGIDTGSTCTISAPLAASDGGVGGGSAATRRTIVER</sequence>
<feature type="compositionally biased region" description="Low complexity" evidence="1">
    <location>
        <begin position="244"/>
        <end position="257"/>
    </location>
</feature>
<name>A0A182NFM1_9DIPT</name>
<feature type="compositionally biased region" description="Low complexity" evidence="1">
    <location>
        <begin position="669"/>
        <end position="687"/>
    </location>
</feature>
<keyword evidence="4" id="KW-1185">Reference proteome</keyword>
<feature type="compositionally biased region" description="Low complexity" evidence="1">
    <location>
        <begin position="548"/>
        <end position="574"/>
    </location>
</feature>
<dbReference type="SUPFAM" id="SSF63748">
    <property type="entry name" value="Tudor/PWWP/MBT"/>
    <property type="match status" value="1"/>
</dbReference>
<feature type="compositionally biased region" description="Basic and acidic residues" evidence="1">
    <location>
        <begin position="444"/>
        <end position="475"/>
    </location>
</feature>
<feature type="compositionally biased region" description="Basic and acidic residues" evidence="1">
    <location>
        <begin position="416"/>
        <end position="426"/>
    </location>
</feature>
<feature type="domain" description="PWWP" evidence="2">
    <location>
        <begin position="8"/>
        <end position="97"/>
    </location>
</feature>
<feature type="compositionally biased region" description="Polar residues" evidence="1">
    <location>
        <begin position="1129"/>
        <end position="1145"/>
    </location>
</feature>
<feature type="compositionally biased region" description="Acidic residues" evidence="1">
    <location>
        <begin position="2080"/>
        <end position="2104"/>
    </location>
</feature>
<dbReference type="STRING" id="7168.A0A182NFM1"/>
<dbReference type="Gene3D" id="2.30.30.140">
    <property type="match status" value="1"/>
</dbReference>
<evidence type="ECO:0000313" key="3">
    <source>
        <dbReference type="EnsemblMetazoa" id="ADIR006443-PA"/>
    </source>
</evidence>
<feature type="compositionally biased region" description="Basic and acidic residues" evidence="1">
    <location>
        <begin position="743"/>
        <end position="770"/>
    </location>
</feature>
<feature type="compositionally biased region" description="Low complexity" evidence="1">
    <location>
        <begin position="1382"/>
        <end position="1392"/>
    </location>
</feature>
<feature type="region of interest" description="Disordered" evidence="1">
    <location>
        <begin position="1038"/>
        <end position="1084"/>
    </location>
</feature>
<dbReference type="Pfam" id="PF00855">
    <property type="entry name" value="PWWP"/>
    <property type="match status" value="1"/>
</dbReference>
<feature type="compositionally biased region" description="Low complexity" evidence="1">
    <location>
        <begin position="146"/>
        <end position="161"/>
    </location>
</feature>
<evidence type="ECO:0000259" key="2">
    <source>
        <dbReference type="Pfam" id="PF00855"/>
    </source>
</evidence>
<dbReference type="InterPro" id="IPR000313">
    <property type="entry name" value="PWWP_dom"/>
</dbReference>
<feature type="region of interest" description="Disordered" evidence="1">
    <location>
        <begin position="2080"/>
        <end position="2114"/>
    </location>
</feature>
<feature type="compositionally biased region" description="Basic residues" evidence="1">
    <location>
        <begin position="814"/>
        <end position="823"/>
    </location>
</feature>
<feature type="region of interest" description="Disordered" evidence="1">
    <location>
        <begin position="174"/>
        <end position="205"/>
    </location>
</feature>
<feature type="region of interest" description="Disordered" evidence="1">
    <location>
        <begin position="801"/>
        <end position="1006"/>
    </location>
</feature>
<dbReference type="VEuPathDB" id="VectorBase:ADIR006443"/>
<feature type="compositionally biased region" description="Low complexity" evidence="1">
    <location>
        <begin position="930"/>
        <end position="943"/>
    </location>
</feature>
<feature type="region of interest" description="Disordered" evidence="1">
    <location>
        <begin position="1382"/>
        <end position="1401"/>
    </location>
</feature>
<feature type="region of interest" description="Disordered" evidence="1">
    <location>
        <begin position="1968"/>
        <end position="1988"/>
    </location>
</feature>
<feature type="compositionally biased region" description="Low complexity" evidence="1">
    <location>
        <begin position="1067"/>
        <end position="1081"/>
    </location>
</feature>
<dbReference type="Proteomes" id="UP000075884">
    <property type="component" value="Unassembled WGS sequence"/>
</dbReference>